<dbReference type="HAMAP" id="MF_00605">
    <property type="entry name" value="TrmD"/>
    <property type="match status" value="1"/>
</dbReference>
<name>A0A0N1E7J5_9HELI</name>
<dbReference type="STRING" id="35818.HPU229336_06690"/>
<keyword evidence="11 15" id="KW-0819">tRNA processing</keyword>
<comment type="catalytic activity">
    <reaction evidence="14 15 17">
        <text>guanosine(37) in tRNA + S-adenosyl-L-methionine = N(1)-methylguanosine(37) in tRNA + S-adenosyl-L-homocysteine + H(+)</text>
        <dbReference type="Rhea" id="RHEA:36899"/>
        <dbReference type="Rhea" id="RHEA-COMP:10145"/>
        <dbReference type="Rhea" id="RHEA-COMP:10147"/>
        <dbReference type="ChEBI" id="CHEBI:15378"/>
        <dbReference type="ChEBI" id="CHEBI:57856"/>
        <dbReference type="ChEBI" id="CHEBI:59789"/>
        <dbReference type="ChEBI" id="CHEBI:73542"/>
        <dbReference type="ChEBI" id="CHEBI:74269"/>
        <dbReference type="EC" id="2.1.1.228"/>
    </reaction>
</comment>
<dbReference type="AlphaFoldDB" id="A0A0N1E7J5"/>
<keyword evidence="7 15" id="KW-0963">Cytoplasm</keyword>
<accession>A0A0N1E7J5</accession>
<evidence type="ECO:0000259" key="18">
    <source>
        <dbReference type="Pfam" id="PF01746"/>
    </source>
</evidence>
<dbReference type="InterPro" id="IPR002649">
    <property type="entry name" value="tRNA_m1G_MeTrfase_TrmD"/>
</dbReference>
<dbReference type="PANTHER" id="PTHR46417">
    <property type="entry name" value="TRNA (GUANINE-N(1)-)-METHYLTRANSFERASE"/>
    <property type="match status" value="1"/>
</dbReference>
<feature type="domain" description="tRNA methyltransferase TRMD/TRM10-type" evidence="18">
    <location>
        <begin position="1"/>
        <end position="223"/>
    </location>
</feature>
<comment type="caution">
    <text evidence="19">The sequence shown here is derived from an EMBL/GenBank/DDBJ whole genome shotgun (WGS) entry which is preliminary data.</text>
</comment>
<dbReference type="CDD" id="cd18080">
    <property type="entry name" value="TrmD-like"/>
    <property type="match status" value="1"/>
</dbReference>
<feature type="binding site" evidence="15 16">
    <location>
        <begin position="132"/>
        <end position="137"/>
    </location>
    <ligand>
        <name>S-adenosyl-L-methionine</name>
        <dbReference type="ChEBI" id="CHEBI:59789"/>
    </ligand>
</feature>
<evidence type="ECO:0000256" key="17">
    <source>
        <dbReference type="RuleBase" id="RU003464"/>
    </source>
</evidence>
<keyword evidence="9 15" id="KW-0808">Transferase</keyword>
<evidence type="ECO:0000256" key="4">
    <source>
        <dbReference type="ARBA" id="ARBA00011738"/>
    </source>
</evidence>
<evidence type="ECO:0000256" key="7">
    <source>
        <dbReference type="ARBA" id="ARBA00022490"/>
    </source>
</evidence>
<comment type="subunit">
    <text evidence="4 15 17">Homodimer.</text>
</comment>
<dbReference type="InterPro" id="IPR029028">
    <property type="entry name" value="Alpha/beta_knot_MTases"/>
</dbReference>
<dbReference type="Pfam" id="PF01746">
    <property type="entry name" value="tRNA_m1G_MT"/>
    <property type="match status" value="1"/>
</dbReference>
<reference evidence="19 20" key="1">
    <citation type="submission" date="2014-06" db="EMBL/GenBank/DDBJ databases">
        <title>Helicobacter pullorum isolates in fresh chicken meat - phenotypic and genotypic features.</title>
        <authorList>
            <person name="Borges V."/>
            <person name="Santos A."/>
            <person name="Correia C.B."/>
            <person name="Saraiva M."/>
            <person name="Menard A."/>
            <person name="Vieira L."/>
            <person name="Sampaio D.A."/>
            <person name="Gomes J.P."/>
            <person name="Oleastro M."/>
        </authorList>
    </citation>
    <scope>NUCLEOTIDE SEQUENCE [LARGE SCALE GENOMIC DNA]</scope>
    <source>
        <strain evidence="19 20">229334/12</strain>
    </source>
</reference>
<evidence type="ECO:0000256" key="11">
    <source>
        <dbReference type="ARBA" id="ARBA00022694"/>
    </source>
</evidence>
<feature type="binding site" evidence="15 16">
    <location>
        <position position="112"/>
    </location>
    <ligand>
        <name>S-adenosyl-L-methionine</name>
        <dbReference type="ChEBI" id="CHEBI:59789"/>
    </ligand>
</feature>
<evidence type="ECO:0000256" key="15">
    <source>
        <dbReference type="HAMAP-Rule" id="MF_00605"/>
    </source>
</evidence>
<evidence type="ECO:0000256" key="1">
    <source>
        <dbReference type="ARBA" id="ARBA00002634"/>
    </source>
</evidence>
<dbReference type="Gene3D" id="3.40.1280.10">
    <property type="match status" value="1"/>
</dbReference>
<evidence type="ECO:0000256" key="9">
    <source>
        <dbReference type="ARBA" id="ARBA00022679"/>
    </source>
</evidence>
<proteinExistence type="inferred from homology"/>
<dbReference type="GO" id="GO:0002939">
    <property type="term" value="P:tRNA N1-guanine methylation"/>
    <property type="evidence" value="ECO:0007669"/>
    <property type="project" value="TreeGrafter"/>
</dbReference>
<evidence type="ECO:0000313" key="19">
    <source>
        <dbReference type="EMBL" id="KPH54817.1"/>
    </source>
</evidence>
<dbReference type="PANTHER" id="PTHR46417:SF1">
    <property type="entry name" value="TRNA (GUANINE-N(1)-)-METHYLTRANSFERASE"/>
    <property type="match status" value="1"/>
</dbReference>
<evidence type="ECO:0000256" key="13">
    <source>
        <dbReference type="ARBA" id="ARBA00033392"/>
    </source>
</evidence>
<evidence type="ECO:0000256" key="12">
    <source>
        <dbReference type="ARBA" id="ARBA00029736"/>
    </source>
</evidence>
<sequence length="234" mass="26723">MHFSFVSLFPHLLESYFSDSILCRAIKNQKISVGYINPRDFSKNRFLKVDDYQVGGGAGLVLEPFALSDTLESIKNQDSKAHIIFLTPCGKNFNHKDSRRLAKKEHIVFVCGRYEGFDERLIELYANEVFSIGDFILTGGELAALCLCDSIARQIKGVLGNSESLKGESYEDFLLEAPNFVKPHIFKNLSIPSEYSKGNHAKICDLKLKASEAKTRFHRLDLYWQYKQRLKNEK</sequence>
<dbReference type="SUPFAM" id="SSF75217">
    <property type="entry name" value="alpha/beta knot"/>
    <property type="match status" value="1"/>
</dbReference>
<evidence type="ECO:0000256" key="3">
    <source>
        <dbReference type="ARBA" id="ARBA00007630"/>
    </source>
</evidence>
<dbReference type="Proteomes" id="UP000037997">
    <property type="component" value="Unassembled WGS sequence"/>
</dbReference>
<evidence type="ECO:0000256" key="6">
    <source>
        <dbReference type="ARBA" id="ARBA00014679"/>
    </source>
</evidence>
<dbReference type="PIRSF" id="PIRSF000386">
    <property type="entry name" value="tRNA_mtase"/>
    <property type="match status" value="1"/>
</dbReference>
<dbReference type="InterPro" id="IPR029026">
    <property type="entry name" value="tRNA_m1G_MTases_N"/>
</dbReference>
<dbReference type="EMBL" id="JNOC01000080">
    <property type="protein sequence ID" value="KPH54817.1"/>
    <property type="molecule type" value="Genomic_DNA"/>
</dbReference>
<evidence type="ECO:0000313" key="20">
    <source>
        <dbReference type="Proteomes" id="UP000037997"/>
    </source>
</evidence>
<protein>
    <recommendedName>
        <fullName evidence="6 15">tRNA (guanine-N(1)-)-methyltransferase</fullName>
        <ecNumber evidence="5 15">2.1.1.228</ecNumber>
    </recommendedName>
    <alternativeName>
        <fullName evidence="12 15">M1G-methyltransferase</fullName>
    </alternativeName>
    <alternativeName>
        <fullName evidence="13 15">tRNA [GM37] methyltransferase</fullName>
    </alternativeName>
</protein>
<comment type="subcellular location">
    <subcellularLocation>
        <location evidence="2 15 17">Cytoplasm</location>
    </subcellularLocation>
</comment>
<evidence type="ECO:0000256" key="14">
    <source>
        <dbReference type="ARBA" id="ARBA00047783"/>
    </source>
</evidence>
<keyword evidence="8 15" id="KW-0489">Methyltransferase</keyword>
<evidence type="ECO:0000256" key="16">
    <source>
        <dbReference type="PIRSR" id="PIRSR000386-1"/>
    </source>
</evidence>
<dbReference type="EC" id="2.1.1.228" evidence="5 15"/>
<dbReference type="RefSeq" id="WP_054198632.1">
    <property type="nucleotide sequence ID" value="NZ_JNOC01000080.1"/>
</dbReference>
<dbReference type="NCBIfam" id="TIGR00088">
    <property type="entry name" value="trmD"/>
    <property type="match status" value="1"/>
</dbReference>
<dbReference type="Gene3D" id="1.10.1270.20">
    <property type="entry name" value="tRNA(m1g37)methyltransferase, domain 2"/>
    <property type="match status" value="1"/>
</dbReference>
<organism evidence="19 20">
    <name type="scientific">Helicobacter pullorum</name>
    <dbReference type="NCBI Taxonomy" id="35818"/>
    <lineage>
        <taxon>Bacteria</taxon>
        <taxon>Pseudomonadati</taxon>
        <taxon>Campylobacterota</taxon>
        <taxon>Epsilonproteobacteria</taxon>
        <taxon>Campylobacterales</taxon>
        <taxon>Helicobacteraceae</taxon>
        <taxon>Helicobacter</taxon>
    </lineage>
</organism>
<dbReference type="GO" id="GO:0052906">
    <property type="term" value="F:tRNA (guanine(37)-N1)-methyltransferase activity"/>
    <property type="evidence" value="ECO:0007669"/>
    <property type="project" value="UniProtKB-UniRule"/>
</dbReference>
<evidence type="ECO:0000256" key="8">
    <source>
        <dbReference type="ARBA" id="ARBA00022603"/>
    </source>
</evidence>
<dbReference type="GO" id="GO:0005829">
    <property type="term" value="C:cytosol"/>
    <property type="evidence" value="ECO:0007669"/>
    <property type="project" value="TreeGrafter"/>
</dbReference>
<dbReference type="NCBIfam" id="NF000648">
    <property type="entry name" value="PRK00026.1"/>
    <property type="match status" value="1"/>
</dbReference>
<comment type="similarity">
    <text evidence="3 15 17">Belongs to the RNA methyltransferase TrmD family.</text>
</comment>
<keyword evidence="10 15" id="KW-0949">S-adenosyl-L-methionine</keyword>
<comment type="function">
    <text evidence="1 15 17">Specifically methylates guanosine-37 in various tRNAs.</text>
</comment>
<evidence type="ECO:0000256" key="10">
    <source>
        <dbReference type="ARBA" id="ARBA00022691"/>
    </source>
</evidence>
<dbReference type="InterPro" id="IPR023148">
    <property type="entry name" value="tRNA_m1G_MeTrfase_C_sf"/>
</dbReference>
<dbReference type="InterPro" id="IPR016009">
    <property type="entry name" value="tRNA_MeTrfase_TRMD/TRM10"/>
</dbReference>
<evidence type="ECO:0000256" key="5">
    <source>
        <dbReference type="ARBA" id="ARBA00012807"/>
    </source>
</evidence>
<dbReference type="PATRIC" id="fig|35818.11.peg.2401"/>
<evidence type="ECO:0000256" key="2">
    <source>
        <dbReference type="ARBA" id="ARBA00004496"/>
    </source>
</evidence>
<gene>
    <name evidence="15" type="primary">trmD</name>
    <name evidence="19" type="ORF">HPU229334_12130</name>
</gene>